<comment type="caution">
    <text evidence="4">The sequence shown here is derived from an EMBL/GenBank/DDBJ whole genome shotgun (WGS) entry which is preliminary data.</text>
</comment>
<evidence type="ECO:0008006" key="6">
    <source>
        <dbReference type="Google" id="ProtNLM"/>
    </source>
</evidence>
<evidence type="ECO:0000256" key="1">
    <source>
        <dbReference type="ARBA" id="ARBA00004613"/>
    </source>
</evidence>
<dbReference type="PANTHER" id="PTHR38340">
    <property type="entry name" value="S-LAYER PROTEIN"/>
    <property type="match status" value="1"/>
</dbReference>
<accession>A0A2M8M053</accession>
<dbReference type="InterPro" id="IPR018511">
    <property type="entry name" value="Hemolysin-typ_Ca-bd_CS"/>
</dbReference>
<keyword evidence="2" id="KW-0964">Secreted</keyword>
<evidence type="ECO:0000313" key="5">
    <source>
        <dbReference type="Proteomes" id="UP000230407"/>
    </source>
</evidence>
<dbReference type="Pfam" id="PF00353">
    <property type="entry name" value="HemolysinCabind"/>
    <property type="match status" value="2"/>
</dbReference>
<dbReference type="GO" id="GO:0005509">
    <property type="term" value="F:calcium ion binding"/>
    <property type="evidence" value="ECO:0007669"/>
    <property type="project" value="InterPro"/>
</dbReference>
<dbReference type="InterPro" id="IPR011049">
    <property type="entry name" value="Serralysin-like_metalloprot_C"/>
</dbReference>
<dbReference type="Gene3D" id="2.150.10.10">
    <property type="entry name" value="Serralysin-like metalloprotease, C-terminal"/>
    <property type="match status" value="1"/>
</dbReference>
<dbReference type="InterPro" id="IPR050557">
    <property type="entry name" value="RTX_toxin/Mannuronan_C5-epim"/>
</dbReference>
<organism evidence="4 5">
    <name type="scientific">Streptomyces carminius</name>
    <dbReference type="NCBI Taxonomy" id="2665496"/>
    <lineage>
        <taxon>Bacteria</taxon>
        <taxon>Bacillati</taxon>
        <taxon>Actinomycetota</taxon>
        <taxon>Actinomycetes</taxon>
        <taxon>Kitasatosporales</taxon>
        <taxon>Streptomycetaceae</taxon>
        <taxon>Streptomyces</taxon>
    </lineage>
</organism>
<evidence type="ECO:0000313" key="4">
    <source>
        <dbReference type="EMBL" id="PJE97580.1"/>
    </source>
</evidence>
<evidence type="ECO:0000256" key="2">
    <source>
        <dbReference type="ARBA" id="ARBA00022525"/>
    </source>
</evidence>
<dbReference type="PANTHER" id="PTHR38340:SF1">
    <property type="entry name" value="S-LAYER PROTEIN"/>
    <property type="match status" value="1"/>
</dbReference>
<feature type="region of interest" description="Disordered" evidence="3">
    <location>
        <begin position="82"/>
        <end position="133"/>
    </location>
</feature>
<dbReference type="PROSITE" id="PS00330">
    <property type="entry name" value="HEMOLYSIN_CALCIUM"/>
    <property type="match status" value="3"/>
</dbReference>
<name>A0A2M8M053_9ACTN</name>
<dbReference type="SUPFAM" id="SSF51120">
    <property type="entry name" value="beta-Roll"/>
    <property type="match status" value="1"/>
</dbReference>
<proteinExistence type="predicted"/>
<dbReference type="Proteomes" id="UP000230407">
    <property type="component" value="Unassembled WGS sequence"/>
</dbReference>
<dbReference type="AlphaFoldDB" id="A0A2M8M053"/>
<protein>
    <recommendedName>
        <fullName evidence="6">Calcium-binding protein</fullName>
    </recommendedName>
</protein>
<gene>
    <name evidence="4" type="ORF">CUT44_10520</name>
</gene>
<dbReference type="PRINTS" id="PR00313">
    <property type="entry name" value="CABNDNGRPT"/>
</dbReference>
<reference evidence="4 5" key="1">
    <citation type="submission" date="2017-11" db="EMBL/GenBank/DDBJ databases">
        <title>Streptomyces carmine sp. nov., a novel actinomycete isolated from Sophora alopecuroides in Xinjiang, China.</title>
        <authorList>
            <person name="Wang Y."/>
            <person name="Luo X."/>
            <person name="Wan C."/>
            <person name="Zhang L."/>
        </authorList>
    </citation>
    <scope>NUCLEOTIDE SEQUENCE [LARGE SCALE GENOMIC DNA]</scope>
    <source>
        <strain evidence="4 5">TRM SA0054</strain>
    </source>
</reference>
<dbReference type="EMBL" id="PGGW01000039">
    <property type="protein sequence ID" value="PJE97580.1"/>
    <property type="molecule type" value="Genomic_DNA"/>
</dbReference>
<dbReference type="GO" id="GO:0005576">
    <property type="term" value="C:extracellular region"/>
    <property type="evidence" value="ECO:0007669"/>
    <property type="project" value="UniProtKB-SubCell"/>
</dbReference>
<comment type="subcellular location">
    <subcellularLocation>
        <location evidence="1">Secreted</location>
    </subcellularLocation>
</comment>
<dbReference type="InterPro" id="IPR001343">
    <property type="entry name" value="Hemolysn_Ca-bd"/>
</dbReference>
<sequence length="145" mass="14726">MGTDGDDHLTIQNGVVVTLAGDDTVTVMHGSLAFPVACLGPGDDWFGNVFPDTSGILTAFYTAHGEDGDDTLLGNRDHDDLLGGPGHDTIDGRGGADDLRGGPGDDTIDGGPGDDTIIGGEGDDTVDGGPGIDRCEGETVINCER</sequence>
<keyword evidence="5" id="KW-1185">Reference proteome</keyword>
<feature type="compositionally biased region" description="Basic and acidic residues" evidence="3">
    <location>
        <begin position="88"/>
        <end position="100"/>
    </location>
</feature>
<evidence type="ECO:0000256" key="3">
    <source>
        <dbReference type="SAM" id="MobiDB-lite"/>
    </source>
</evidence>